<dbReference type="RefSeq" id="WP_013150189.1">
    <property type="nucleotide sequence ID" value="NC_014209.1"/>
</dbReference>
<evidence type="ECO:0000313" key="2">
    <source>
        <dbReference type="Proteomes" id="UP000002064"/>
    </source>
</evidence>
<proteinExistence type="predicted"/>
<dbReference type="EMBL" id="CP002032">
    <property type="protein sequence ID" value="ADH60717.1"/>
    <property type="molecule type" value="Genomic_DNA"/>
</dbReference>
<protein>
    <recommendedName>
        <fullName evidence="3">SurA domain protein</fullName>
    </recommendedName>
</protein>
<keyword evidence="2" id="KW-1185">Reference proteome</keyword>
<reference evidence="1 2" key="1">
    <citation type="submission" date="2010-05" db="EMBL/GenBank/DDBJ databases">
        <title>Complete sequence of Thermoanaerobacter mathranii subsp. mathranii mathranii str. A3.</title>
        <authorList>
            <consortium name="US DOE Joint Genome Institute"/>
            <person name="Lucas S."/>
            <person name="Copeland A."/>
            <person name="Lapidus A."/>
            <person name="Cheng J.-F."/>
            <person name="Bruce D."/>
            <person name="Goodwin L."/>
            <person name="Pitluck S."/>
            <person name="Held B."/>
            <person name="Detter J.C."/>
            <person name="Han C."/>
            <person name="Tapia R."/>
            <person name="Land M."/>
            <person name="Hauser L."/>
            <person name="Kyrpides N."/>
            <person name="Mikhailova N."/>
            <person name="Zhou J."/>
            <person name="Hemme C."/>
            <person name="Woyke T."/>
        </authorList>
    </citation>
    <scope>NUCLEOTIDE SEQUENCE [LARGE SCALE GENOMIC DNA]</scope>
    <source>
        <strain evidence="1 2">A3</strain>
    </source>
</reference>
<dbReference type="Proteomes" id="UP000002064">
    <property type="component" value="Chromosome"/>
</dbReference>
<gene>
    <name evidence="1" type="ordered locus">Tmath_0987</name>
</gene>
<name>A0ABN3Z1Y1_THEM3</name>
<evidence type="ECO:0000313" key="1">
    <source>
        <dbReference type="EMBL" id="ADH60717.1"/>
    </source>
</evidence>
<accession>A0ABN3Z1Y1</accession>
<dbReference type="Gene3D" id="1.10.4030.10">
    <property type="entry name" value="Porin chaperone SurA, peptide-binding domain"/>
    <property type="match status" value="1"/>
</dbReference>
<dbReference type="InterPro" id="IPR027304">
    <property type="entry name" value="Trigger_fact/SurA_dom_sf"/>
</dbReference>
<sequence length="238" mass="27430">MKKGKTLILVSLSVFLIFALAIVAFSFSAANPQEKANELQFNNVVKKVSAFFKNNKDKLQIGEGDIIAEVNGIPIYKNEFELRKGLALASGVQADNIDDYILQKLIREKVQEYLASKYNIKVSQNEINAYIEKEKKEFNEYPEAKKKLNELIAASGMTEVEYWNTYEKYNARRILLFNKLYNSIIEEGIKRGELKKVEQMTSDVQNEHKKYFDSIVDKYVKTAKISISDKYKAMFKGF</sequence>
<evidence type="ECO:0008006" key="3">
    <source>
        <dbReference type="Google" id="ProtNLM"/>
    </source>
</evidence>
<dbReference type="SUPFAM" id="SSF109998">
    <property type="entry name" value="Triger factor/SurA peptide-binding domain-like"/>
    <property type="match status" value="1"/>
</dbReference>
<dbReference type="Pfam" id="PF13624">
    <property type="entry name" value="SurA_N_3"/>
    <property type="match status" value="1"/>
</dbReference>
<organism evidence="1 2">
    <name type="scientific">Thermoanaerobacter mathranii subsp. mathranii (strain DSM 11426 / CCUG 53645 / CIP 108742 / A3)</name>
    <dbReference type="NCBI Taxonomy" id="583358"/>
    <lineage>
        <taxon>Bacteria</taxon>
        <taxon>Bacillati</taxon>
        <taxon>Bacillota</taxon>
        <taxon>Clostridia</taxon>
        <taxon>Thermoanaerobacterales</taxon>
        <taxon>Thermoanaerobacteraceae</taxon>
        <taxon>Thermoanaerobacter</taxon>
    </lineage>
</organism>